<keyword evidence="3" id="KW-1185">Reference proteome</keyword>
<proteinExistence type="predicted"/>
<evidence type="ECO:0000313" key="2">
    <source>
        <dbReference type="EMBL" id="CCX05014.1"/>
    </source>
</evidence>
<evidence type="ECO:0000256" key="1">
    <source>
        <dbReference type="SAM" id="MobiDB-lite"/>
    </source>
</evidence>
<dbReference type="EMBL" id="HF935229">
    <property type="protein sequence ID" value="CCX05014.1"/>
    <property type="molecule type" value="Genomic_DNA"/>
</dbReference>
<dbReference type="AlphaFoldDB" id="U4KZB7"/>
<gene>
    <name evidence="2" type="ORF">PCON_04503</name>
</gene>
<organism evidence="2 3">
    <name type="scientific">Pyronema omphalodes (strain CBS 100304)</name>
    <name type="common">Pyronema confluens</name>
    <dbReference type="NCBI Taxonomy" id="1076935"/>
    <lineage>
        <taxon>Eukaryota</taxon>
        <taxon>Fungi</taxon>
        <taxon>Dikarya</taxon>
        <taxon>Ascomycota</taxon>
        <taxon>Pezizomycotina</taxon>
        <taxon>Pezizomycetes</taxon>
        <taxon>Pezizales</taxon>
        <taxon>Pyronemataceae</taxon>
        <taxon>Pyronema</taxon>
    </lineage>
</organism>
<accession>U4KZB7</accession>
<feature type="compositionally biased region" description="Basic and acidic residues" evidence="1">
    <location>
        <begin position="1"/>
        <end position="10"/>
    </location>
</feature>
<reference evidence="2 3" key="1">
    <citation type="journal article" date="2013" name="PLoS Genet.">
        <title>The genome and development-dependent transcriptomes of Pyronema confluens: a window into fungal evolution.</title>
        <authorList>
            <person name="Traeger S."/>
            <person name="Altegoer F."/>
            <person name="Freitag M."/>
            <person name="Gabaldon T."/>
            <person name="Kempken F."/>
            <person name="Kumar A."/>
            <person name="Marcet-Houben M."/>
            <person name="Poggeler S."/>
            <person name="Stajich J.E."/>
            <person name="Nowrousian M."/>
        </authorList>
    </citation>
    <scope>NUCLEOTIDE SEQUENCE [LARGE SCALE GENOMIC DNA]</scope>
    <source>
        <strain evidence="3">CBS 100304</strain>
        <tissue evidence="2">Vegetative mycelium</tissue>
    </source>
</reference>
<dbReference type="Proteomes" id="UP000018144">
    <property type="component" value="Unassembled WGS sequence"/>
</dbReference>
<feature type="compositionally biased region" description="Basic and acidic residues" evidence="1">
    <location>
        <begin position="46"/>
        <end position="60"/>
    </location>
</feature>
<feature type="compositionally biased region" description="Acidic residues" evidence="1">
    <location>
        <begin position="11"/>
        <end position="21"/>
    </location>
</feature>
<name>U4KZB7_PYROM</name>
<protein>
    <submittedName>
        <fullName evidence="2">Uncharacterized protein</fullName>
    </submittedName>
</protein>
<feature type="region of interest" description="Disordered" evidence="1">
    <location>
        <begin position="1"/>
        <end position="60"/>
    </location>
</feature>
<sequence>MVRDLLRIVPEDAEFDPDEFSGEAGKGQRNRSHKDRETGESGSGRPPKDQARTEQLTSKE</sequence>
<evidence type="ECO:0000313" key="3">
    <source>
        <dbReference type="Proteomes" id="UP000018144"/>
    </source>
</evidence>